<keyword evidence="9" id="KW-1185">Reference proteome</keyword>
<keyword evidence="4" id="KW-0779">Telomere</keyword>
<dbReference type="GO" id="GO:0016233">
    <property type="term" value="P:telomere capping"/>
    <property type="evidence" value="ECO:0007669"/>
    <property type="project" value="InterPro"/>
</dbReference>
<feature type="domain" description="Shelterin complex subunit TPP1/Est3" evidence="7">
    <location>
        <begin position="11"/>
        <end position="153"/>
    </location>
</feature>
<feature type="region of interest" description="Disordered" evidence="6">
    <location>
        <begin position="400"/>
        <end position="439"/>
    </location>
</feature>
<dbReference type="InterPro" id="IPR019437">
    <property type="entry name" value="TPP1/Est3"/>
</dbReference>
<dbReference type="AlphaFoldDB" id="A0AAD9F0D7"/>
<evidence type="ECO:0000256" key="2">
    <source>
        <dbReference type="ARBA" id="ARBA00004574"/>
    </source>
</evidence>
<evidence type="ECO:0000313" key="8">
    <source>
        <dbReference type="EMBL" id="KAK1888138.1"/>
    </source>
</evidence>
<evidence type="ECO:0000313" key="9">
    <source>
        <dbReference type="Proteomes" id="UP001228049"/>
    </source>
</evidence>
<dbReference type="EMBL" id="JASDAP010000018">
    <property type="protein sequence ID" value="KAK1888138.1"/>
    <property type="molecule type" value="Genomic_DNA"/>
</dbReference>
<dbReference type="Gene3D" id="2.40.50.960">
    <property type="match status" value="1"/>
</dbReference>
<feature type="region of interest" description="Disordered" evidence="6">
    <location>
        <begin position="345"/>
        <end position="378"/>
    </location>
</feature>
<dbReference type="GO" id="GO:0070198">
    <property type="term" value="P:protein localization to chromosome, telomeric region"/>
    <property type="evidence" value="ECO:0007669"/>
    <property type="project" value="TreeGrafter"/>
</dbReference>
<evidence type="ECO:0000259" key="7">
    <source>
        <dbReference type="Pfam" id="PF10341"/>
    </source>
</evidence>
<dbReference type="InterPro" id="IPR028631">
    <property type="entry name" value="ACD"/>
</dbReference>
<dbReference type="PANTHER" id="PTHR14487:SF3">
    <property type="entry name" value="ADRENOCORTICAL DYSPLASIA PROTEIN HOMOLOG"/>
    <property type="match status" value="1"/>
</dbReference>
<dbReference type="GO" id="GO:0070187">
    <property type="term" value="C:shelterin complex"/>
    <property type="evidence" value="ECO:0007669"/>
    <property type="project" value="InterPro"/>
</dbReference>
<dbReference type="Proteomes" id="UP001228049">
    <property type="component" value="Unassembled WGS sequence"/>
</dbReference>
<dbReference type="PANTHER" id="PTHR14487">
    <property type="entry name" value="ADRENOCORTICAL DYSPLASIA PROTEIN ACD"/>
    <property type="match status" value="1"/>
</dbReference>
<evidence type="ECO:0000256" key="4">
    <source>
        <dbReference type="ARBA" id="ARBA00022895"/>
    </source>
</evidence>
<organism evidence="8 9">
    <name type="scientific">Dissostichus eleginoides</name>
    <name type="common">Patagonian toothfish</name>
    <name type="synonym">Dissostichus amissus</name>
    <dbReference type="NCBI Taxonomy" id="100907"/>
    <lineage>
        <taxon>Eukaryota</taxon>
        <taxon>Metazoa</taxon>
        <taxon>Chordata</taxon>
        <taxon>Craniata</taxon>
        <taxon>Vertebrata</taxon>
        <taxon>Euteleostomi</taxon>
        <taxon>Actinopterygii</taxon>
        <taxon>Neopterygii</taxon>
        <taxon>Teleostei</taxon>
        <taxon>Neoteleostei</taxon>
        <taxon>Acanthomorphata</taxon>
        <taxon>Eupercaria</taxon>
        <taxon>Perciformes</taxon>
        <taxon>Notothenioidei</taxon>
        <taxon>Nototheniidae</taxon>
        <taxon>Dissostichus</taxon>
    </lineage>
</organism>
<accession>A0AAD9F0D7</accession>
<protein>
    <submittedName>
        <fullName evidence="8">Pre-mRNA-processing factor 19</fullName>
    </submittedName>
</protein>
<evidence type="ECO:0000256" key="1">
    <source>
        <dbReference type="ARBA" id="ARBA00004123"/>
    </source>
</evidence>
<dbReference type="GO" id="GO:0005697">
    <property type="term" value="C:telomerase holoenzyme complex"/>
    <property type="evidence" value="ECO:0007669"/>
    <property type="project" value="InterPro"/>
</dbReference>
<proteinExistence type="predicted"/>
<feature type="compositionally biased region" description="Low complexity" evidence="6">
    <location>
        <begin position="419"/>
        <end position="439"/>
    </location>
</feature>
<name>A0AAD9F0D7_DISEL</name>
<dbReference type="GO" id="GO:0007004">
    <property type="term" value="P:telomere maintenance via telomerase"/>
    <property type="evidence" value="ECO:0007669"/>
    <property type="project" value="InterPro"/>
</dbReference>
<dbReference type="Pfam" id="PF10341">
    <property type="entry name" value="TPP1"/>
    <property type="match status" value="1"/>
</dbReference>
<reference evidence="8" key="1">
    <citation type="submission" date="2023-04" db="EMBL/GenBank/DDBJ databases">
        <title>Chromosome-level genome of Chaenocephalus aceratus.</title>
        <authorList>
            <person name="Park H."/>
        </authorList>
    </citation>
    <scope>NUCLEOTIDE SEQUENCE</scope>
    <source>
        <strain evidence="8">DE</strain>
        <tissue evidence="8">Muscle</tissue>
    </source>
</reference>
<keyword evidence="3" id="KW-0158">Chromosome</keyword>
<comment type="subcellular location">
    <subcellularLocation>
        <location evidence="2">Chromosome</location>
        <location evidence="2">Telomere</location>
    </subcellularLocation>
    <subcellularLocation>
        <location evidence="1">Nucleus</location>
    </subcellularLocation>
</comment>
<evidence type="ECO:0000256" key="5">
    <source>
        <dbReference type="ARBA" id="ARBA00023242"/>
    </source>
</evidence>
<gene>
    <name evidence="8" type="ORF">KUDE01_028923</name>
</gene>
<dbReference type="GO" id="GO:0042162">
    <property type="term" value="F:telomeric DNA binding"/>
    <property type="evidence" value="ECO:0007669"/>
    <property type="project" value="InterPro"/>
</dbReference>
<feature type="compositionally biased region" description="Polar residues" evidence="6">
    <location>
        <begin position="353"/>
        <end position="377"/>
    </location>
</feature>
<evidence type="ECO:0000256" key="6">
    <source>
        <dbReference type="SAM" id="MobiDB-lite"/>
    </source>
</evidence>
<evidence type="ECO:0000256" key="3">
    <source>
        <dbReference type="ARBA" id="ARBA00022454"/>
    </source>
</evidence>
<comment type="caution">
    <text evidence="8">The sequence shown here is derived from an EMBL/GenBank/DDBJ whole genome shotgun (WGS) entry which is preliminary data.</text>
</comment>
<sequence length="604" mass="66304">MNRGARSRLPPWIESLVLSYGREEGGSGGRLTAHVIGVGEMSQSQAQGSEGPTGLLFLSDGELQIPAILTASAWEHIQEQDDRECFTSLVNTTVCIHDYQLQFHMAPELTKCSFFLLVGELATTAAGQVKDTPPASTSQPSIRLKICQTWRALLAHQETQDSQMSQWGGDLSELLGEWQHDCLHAVLGDVRERLIAASSRSKSLQPSNSTYNPLLTPPDTFTATRWSVDRVRFKVVKPFIVPIKCLLFPEQDAEQLHTQLPVGSRTTGGVCAASEDRKRDLPQVFKTLQTTQPSGDDDAEWAIAKPEVVERDANDNSPCPVDDSMLHEDGITVFIDSHRPLSNPWDIFPPPCDTSSSSDVSTEATPNHSPQNPTATEFKSDDGVILTSMQQPLHSLKDTSELNKEEHSFLPPYQKDPHSTSLHATATPSTSTSVSPPLSHLISATDKQHTHTAQQNLPALDKENQILLKNIKGTNERVYRNAERKRREPTAEALTTLVEQETQISGSPPSWLFDAQTGSGAEEGGSHQPAQTVGTVSRKIKCPTVHSDGRLFSYSYQVSGQNQQDFRGFSVAEAHLHWAVKYLVVSKQTDPPPNTSVSSQSNVI</sequence>
<dbReference type="GO" id="GO:0032211">
    <property type="term" value="P:negative regulation of telomere maintenance via telomerase"/>
    <property type="evidence" value="ECO:0007669"/>
    <property type="project" value="TreeGrafter"/>
</dbReference>
<keyword evidence="5" id="KW-0539">Nucleus</keyword>